<protein>
    <submittedName>
        <fullName evidence="3">DMT family transporter</fullName>
    </submittedName>
</protein>
<comment type="caution">
    <text evidence="3">The sequence shown here is derived from an EMBL/GenBank/DDBJ whole genome shotgun (WGS) entry which is preliminary data.</text>
</comment>
<feature type="transmembrane region" description="Helical" evidence="1">
    <location>
        <begin position="76"/>
        <end position="93"/>
    </location>
</feature>
<dbReference type="InterPro" id="IPR000620">
    <property type="entry name" value="EamA_dom"/>
</dbReference>
<gene>
    <name evidence="3" type="ORF">ACERZ8_17815</name>
</gene>
<feature type="transmembrane region" description="Helical" evidence="1">
    <location>
        <begin position="216"/>
        <end position="236"/>
    </location>
</feature>
<feature type="transmembrane region" description="Helical" evidence="1">
    <location>
        <begin position="272"/>
        <end position="292"/>
    </location>
</feature>
<feature type="transmembrane region" description="Helical" evidence="1">
    <location>
        <begin position="137"/>
        <end position="154"/>
    </location>
</feature>
<dbReference type="EMBL" id="JBHDIY010000002">
    <property type="protein sequence ID" value="MFL4471640.1"/>
    <property type="molecule type" value="Genomic_DNA"/>
</dbReference>
<dbReference type="Proteomes" id="UP001627408">
    <property type="component" value="Unassembled WGS sequence"/>
</dbReference>
<feature type="transmembrane region" description="Helical" evidence="1">
    <location>
        <begin position="242"/>
        <end position="265"/>
    </location>
</feature>
<evidence type="ECO:0000259" key="2">
    <source>
        <dbReference type="Pfam" id="PF00892"/>
    </source>
</evidence>
<sequence>MRDTVTDRMPARGPPTAFPLTTRIPFAAQTPYGTIMSHATPPPTRSILLAVAAIFCFGLMDVAVKAVSPMTGTIPALWARYAGQMIIVILLVAPRLRHVVRSQYPKLQITRSVLLMMATFFFFLALGQIGLAEATAIIMVNPLLITLGGALFLGEALGPRRIFAIVLALVGALIVIRPGTDVFQPASILPLLAAFCFSSYTLITRRLGPDEDVWTSLFYTGLVGAVILTAIVPFHVPPLNGASIALLFMVGAAGTAGQLMLIRALSMAEAGLLAPFNYAGIVFAVIWGLVLFGEVPDALTLLGALVIAGAGIYVWHREARAPRTR</sequence>
<feature type="transmembrane region" description="Helical" evidence="1">
    <location>
        <begin position="161"/>
        <end position="180"/>
    </location>
</feature>
<evidence type="ECO:0000313" key="4">
    <source>
        <dbReference type="Proteomes" id="UP001627408"/>
    </source>
</evidence>
<feature type="transmembrane region" description="Helical" evidence="1">
    <location>
        <begin position="46"/>
        <end position="64"/>
    </location>
</feature>
<dbReference type="PANTHER" id="PTHR22911:SF103">
    <property type="entry name" value="BLR2811 PROTEIN"/>
    <property type="match status" value="1"/>
</dbReference>
<dbReference type="SUPFAM" id="SSF103481">
    <property type="entry name" value="Multidrug resistance efflux transporter EmrE"/>
    <property type="match status" value="2"/>
</dbReference>
<keyword evidence="1" id="KW-0472">Membrane</keyword>
<accession>A0ABW8UWV3</accession>
<reference evidence="3 4" key="1">
    <citation type="submission" date="2024-08" db="EMBL/GenBank/DDBJ databases">
        <title>Tateyamaria sp. nov., isolated from marine algae.</title>
        <authorList>
            <person name="Choi B.J."/>
            <person name="Kim J.M."/>
            <person name="Lee J.K."/>
            <person name="Choi D.G."/>
            <person name="Bayburt H."/>
            <person name="Baek J.H."/>
            <person name="Han D.M."/>
            <person name="Jeon C.O."/>
        </authorList>
    </citation>
    <scope>NUCLEOTIDE SEQUENCE [LARGE SCALE GENOMIC DNA]</scope>
    <source>
        <strain evidence="3 4">KMU-156</strain>
    </source>
</reference>
<dbReference type="RefSeq" id="WP_407593484.1">
    <property type="nucleotide sequence ID" value="NZ_JBHDIY010000002.1"/>
</dbReference>
<dbReference type="InterPro" id="IPR037185">
    <property type="entry name" value="EmrE-like"/>
</dbReference>
<dbReference type="PANTHER" id="PTHR22911">
    <property type="entry name" value="ACYL-MALONYL CONDENSING ENZYME-RELATED"/>
    <property type="match status" value="1"/>
</dbReference>
<feature type="transmembrane region" description="Helical" evidence="1">
    <location>
        <begin position="298"/>
        <end position="315"/>
    </location>
</feature>
<dbReference type="Pfam" id="PF00892">
    <property type="entry name" value="EamA"/>
    <property type="match status" value="2"/>
</dbReference>
<feature type="transmembrane region" description="Helical" evidence="1">
    <location>
        <begin position="186"/>
        <end position="204"/>
    </location>
</feature>
<name>A0ABW8UWV3_9RHOB</name>
<feature type="domain" description="EamA" evidence="2">
    <location>
        <begin position="46"/>
        <end position="176"/>
    </location>
</feature>
<keyword evidence="1" id="KW-0812">Transmembrane</keyword>
<feature type="transmembrane region" description="Helical" evidence="1">
    <location>
        <begin position="113"/>
        <end position="131"/>
    </location>
</feature>
<evidence type="ECO:0000313" key="3">
    <source>
        <dbReference type="EMBL" id="MFL4471640.1"/>
    </source>
</evidence>
<keyword evidence="4" id="KW-1185">Reference proteome</keyword>
<feature type="domain" description="EamA" evidence="2">
    <location>
        <begin position="188"/>
        <end position="309"/>
    </location>
</feature>
<keyword evidence="1" id="KW-1133">Transmembrane helix</keyword>
<organism evidence="3 4">
    <name type="scientific">Tateyamaria armeniaca</name>
    <dbReference type="NCBI Taxonomy" id="2518930"/>
    <lineage>
        <taxon>Bacteria</taxon>
        <taxon>Pseudomonadati</taxon>
        <taxon>Pseudomonadota</taxon>
        <taxon>Alphaproteobacteria</taxon>
        <taxon>Rhodobacterales</taxon>
        <taxon>Roseobacteraceae</taxon>
        <taxon>Tateyamaria</taxon>
    </lineage>
</organism>
<evidence type="ECO:0000256" key="1">
    <source>
        <dbReference type="SAM" id="Phobius"/>
    </source>
</evidence>
<proteinExistence type="predicted"/>